<evidence type="ECO:0000259" key="7">
    <source>
        <dbReference type="PROSITE" id="PS50059"/>
    </source>
</evidence>
<name>A0A0F2MGD5_SPOSC</name>
<evidence type="ECO:0000256" key="6">
    <source>
        <dbReference type="PROSITE-ProRule" id="PRU00277"/>
    </source>
</evidence>
<dbReference type="EC" id="5.2.1.8" evidence="6"/>
<comment type="function">
    <text evidence="2">PPIases accelerate the folding of proteins. It catalyzes the cis-trans isomerization of proline imidic peptide bonds in oligopeptides.</text>
</comment>
<dbReference type="PROSITE" id="PS50059">
    <property type="entry name" value="FKBP_PPIASE"/>
    <property type="match status" value="1"/>
</dbReference>
<organism evidence="8 9">
    <name type="scientific">Sporothrix schenckii 1099-18</name>
    <dbReference type="NCBI Taxonomy" id="1397361"/>
    <lineage>
        <taxon>Eukaryota</taxon>
        <taxon>Fungi</taxon>
        <taxon>Dikarya</taxon>
        <taxon>Ascomycota</taxon>
        <taxon>Pezizomycotina</taxon>
        <taxon>Sordariomycetes</taxon>
        <taxon>Sordariomycetidae</taxon>
        <taxon>Ophiostomatales</taxon>
        <taxon>Ophiostomataceae</taxon>
        <taxon>Sporothrix</taxon>
    </lineage>
</organism>
<dbReference type="GeneID" id="27669869"/>
<dbReference type="RefSeq" id="XP_016591439.1">
    <property type="nucleotide sequence ID" value="XM_016734592.1"/>
</dbReference>
<proteinExistence type="inferred from homology"/>
<dbReference type="FunFam" id="3.10.50.40:FF:000050">
    <property type="entry name" value="Peptidylprolyl isomerase"/>
    <property type="match status" value="1"/>
</dbReference>
<reference evidence="8 9" key="1">
    <citation type="journal article" date="2014" name="BMC Genomics">
        <title>Comparative genomics of the major fungal agents of human and animal Sporotrichosis: Sporothrix schenckii and Sporothrix brasiliensis.</title>
        <authorList>
            <person name="Teixeira M.M."/>
            <person name="de Almeida L.G."/>
            <person name="Kubitschek-Barreira P."/>
            <person name="Alves F.L."/>
            <person name="Kioshima E.S."/>
            <person name="Abadio A.K."/>
            <person name="Fernandes L."/>
            <person name="Derengowski L.S."/>
            <person name="Ferreira K.S."/>
            <person name="Souza R.C."/>
            <person name="Ruiz J.C."/>
            <person name="de Andrade N.C."/>
            <person name="Paes H.C."/>
            <person name="Nicola A.M."/>
            <person name="Albuquerque P."/>
            <person name="Gerber A.L."/>
            <person name="Martins V.P."/>
            <person name="Peconick L.D."/>
            <person name="Neto A.V."/>
            <person name="Chaucanez C.B."/>
            <person name="Silva P.A."/>
            <person name="Cunha O.L."/>
            <person name="de Oliveira F.F."/>
            <person name="dos Santos T.C."/>
            <person name="Barros A.L."/>
            <person name="Soares M.A."/>
            <person name="de Oliveira L.M."/>
            <person name="Marini M.M."/>
            <person name="Villalobos-Duno H."/>
            <person name="Cunha M.M."/>
            <person name="de Hoog S."/>
            <person name="da Silveira J.F."/>
            <person name="Henrissat B."/>
            <person name="Nino-Vega G.A."/>
            <person name="Cisalpino P.S."/>
            <person name="Mora-Montes H.M."/>
            <person name="Almeida S.R."/>
            <person name="Stajich J.E."/>
            <person name="Lopes-Bezerra L.M."/>
            <person name="Vasconcelos A.T."/>
            <person name="Felipe M.S."/>
        </authorList>
    </citation>
    <scope>NUCLEOTIDE SEQUENCE [LARGE SCALE GENOMIC DNA]</scope>
    <source>
        <strain evidence="8 9">1099-18</strain>
    </source>
</reference>
<comment type="caution">
    <text evidence="8">The sequence shown here is derived from an EMBL/GenBank/DDBJ whole genome shotgun (WGS) entry which is preliminary data.</text>
</comment>
<evidence type="ECO:0000256" key="1">
    <source>
        <dbReference type="ARBA" id="ARBA00000971"/>
    </source>
</evidence>
<accession>A0A0F2MGD5</accession>
<dbReference type="VEuPathDB" id="FungiDB:SPSK_07939"/>
<dbReference type="Proteomes" id="UP000033710">
    <property type="component" value="Unassembled WGS sequence"/>
</dbReference>
<dbReference type="InterPro" id="IPR046357">
    <property type="entry name" value="PPIase_dom_sf"/>
</dbReference>
<evidence type="ECO:0000313" key="9">
    <source>
        <dbReference type="Proteomes" id="UP000033710"/>
    </source>
</evidence>
<dbReference type="EMBL" id="AXCR01000004">
    <property type="protein sequence ID" value="KJR88763.1"/>
    <property type="molecule type" value="Genomic_DNA"/>
</dbReference>
<keyword evidence="4 6" id="KW-0413">Isomerase</keyword>
<dbReference type="PANTHER" id="PTHR10516:SF443">
    <property type="entry name" value="FK506-BINDING PROTEIN 59-RELATED"/>
    <property type="match status" value="1"/>
</dbReference>
<evidence type="ECO:0000256" key="2">
    <source>
        <dbReference type="ARBA" id="ARBA00002388"/>
    </source>
</evidence>
<evidence type="ECO:0000313" key="8">
    <source>
        <dbReference type="EMBL" id="KJR88763.1"/>
    </source>
</evidence>
<evidence type="ECO:0000256" key="3">
    <source>
        <dbReference type="ARBA" id="ARBA00023110"/>
    </source>
</evidence>
<dbReference type="Gene3D" id="3.10.50.40">
    <property type="match status" value="1"/>
</dbReference>
<dbReference type="GO" id="GO:0005737">
    <property type="term" value="C:cytoplasm"/>
    <property type="evidence" value="ECO:0007669"/>
    <property type="project" value="TreeGrafter"/>
</dbReference>
<dbReference type="OrthoDB" id="1902587at2759"/>
<dbReference type="GO" id="GO:0003755">
    <property type="term" value="F:peptidyl-prolyl cis-trans isomerase activity"/>
    <property type="evidence" value="ECO:0007669"/>
    <property type="project" value="UniProtKB-KW"/>
</dbReference>
<evidence type="ECO:0000256" key="4">
    <source>
        <dbReference type="ARBA" id="ARBA00023235"/>
    </source>
</evidence>
<dbReference type="PANTHER" id="PTHR10516">
    <property type="entry name" value="PEPTIDYL-PROLYL CIS-TRANS ISOMERASE"/>
    <property type="match status" value="1"/>
</dbReference>
<feature type="domain" description="PPIase FKBP-type" evidence="7">
    <location>
        <begin position="55"/>
        <end position="149"/>
    </location>
</feature>
<dbReference type="KEGG" id="ssck:SPSK_07939"/>
<comment type="similarity">
    <text evidence="5">Belongs to the FKBP-type PPIase family. FKBP1 subfamily.</text>
</comment>
<dbReference type="Pfam" id="PF00254">
    <property type="entry name" value="FKBP_C"/>
    <property type="match status" value="1"/>
</dbReference>
<evidence type="ECO:0000256" key="5">
    <source>
        <dbReference type="ARBA" id="ARBA00038106"/>
    </source>
</evidence>
<reference evidence="8 9" key="2">
    <citation type="journal article" date="2015" name="Eukaryot. Cell">
        <title>Asexual propagation of a virulent clone complex in a human and feline outbreak of sporotrichosis.</title>
        <authorList>
            <person name="Teixeira Mde M."/>
            <person name="Rodrigues A.M."/>
            <person name="Tsui C.K."/>
            <person name="de Almeida L.G."/>
            <person name="Van Diepeningen A.D."/>
            <person name="van den Ende B.G."/>
            <person name="Fernandes G.F."/>
            <person name="Kano R."/>
            <person name="Hamelin R.C."/>
            <person name="Lopes-Bezerra L.M."/>
            <person name="Vasconcelos A.T."/>
            <person name="de Hoog S."/>
            <person name="de Camargo Z.P."/>
            <person name="Felipe M.S."/>
        </authorList>
    </citation>
    <scope>NUCLEOTIDE SEQUENCE [LARGE SCALE GENOMIC DNA]</scope>
    <source>
        <strain evidence="8 9">1099-18</strain>
    </source>
</reference>
<keyword evidence="3 6" id="KW-0697">Rotamase</keyword>
<dbReference type="InterPro" id="IPR001179">
    <property type="entry name" value="PPIase_FKBP_dom"/>
</dbReference>
<comment type="catalytic activity">
    <reaction evidence="1 6">
        <text>[protein]-peptidylproline (omega=180) = [protein]-peptidylproline (omega=0)</text>
        <dbReference type="Rhea" id="RHEA:16237"/>
        <dbReference type="Rhea" id="RHEA-COMP:10747"/>
        <dbReference type="Rhea" id="RHEA-COMP:10748"/>
        <dbReference type="ChEBI" id="CHEBI:83833"/>
        <dbReference type="ChEBI" id="CHEBI:83834"/>
        <dbReference type="EC" id="5.2.1.8"/>
    </reaction>
</comment>
<dbReference type="SUPFAM" id="SSF54534">
    <property type="entry name" value="FKBP-like"/>
    <property type="match status" value="1"/>
</dbReference>
<sequence length="149" mass="16105">MAPLRLARTFTALTAPANQSFLSRRNTSFFHSTAFNMGVTKTTHQEGTGATPKVGDRVTIEYTGYLKDTSKPDNKGNKFDSSVGRGDFVTAIGVGQVIKGWDEGVVKMKVGEKATLDITSDYGYGARGFPGHIPANSDLIFDVLLKKIN</sequence>
<dbReference type="InterPro" id="IPR050689">
    <property type="entry name" value="FKBP-type_PPIase"/>
</dbReference>
<protein>
    <recommendedName>
        <fullName evidence="6">peptidylprolyl isomerase</fullName>
        <ecNumber evidence="6">5.2.1.8</ecNumber>
    </recommendedName>
</protein>
<gene>
    <name evidence="8" type="ORF">SPSK_07939</name>
</gene>
<dbReference type="AlphaFoldDB" id="A0A0F2MGD5"/>